<dbReference type="GO" id="GO:0050660">
    <property type="term" value="F:flavin adenine dinucleotide binding"/>
    <property type="evidence" value="ECO:0007669"/>
    <property type="project" value="TreeGrafter"/>
</dbReference>
<dbReference type="PRINTS" id="PR00368">
    <property type="entry name" value="FADPNR"/>
</dbReference>
<dbReference type="GO" id="GO:0004148">
    <property type="term" value="F:dihydrolipoyl dehydrogenase (NADH) activity"/>
    <property type="evidence" value="ECO:0007669"/>
    <property type="project" value="TreeGrafter"/>
</dbReference>
<keyword evidence="3 9" id="KW-0285">Flavoprotein</keyword>
<feature type="domain" description="FAD/NAD(P)-binding" evidence="11">
    <location>
        <begin position="2"/>
        <end position="301"/>
    </location>
</feature>
<dbReference type="SUPFAM" id="SSF55424">
    <property type="entry name" value="FAD/NAD-linked reductases, dimerisation (C-terminal) domain"/>
    <property type="match status" value="1"/>
</dbReference>
<evidence type="ECO:0000259" key="10">
    <source>
        <dbReference type="Pfam" id="PF02852"/>
    </source>
</evidence>
<dbReference type="PANTHER" id="PTHR22912:SF151">
    <property type="entry name" value="DIHYDROLIPOYL DEHYDROGENASE, MITOCHONDRIAL"/>
    <property type="match status" value="1"/>
</dbReference>
<dbReference type="InterPro" id="IPR001100">
    <property type="entry name" value="Pyr_nuc-diS_OxRdtase"/>
</dbReference>
<dbReference type="Pfam" id="PF02852">
    <property type="entry name" value="Pyr_redox_dim"/>
    <property type="match status" value="1"/>
</dbReference>
<evidence type="ECO:0000313" key="12">
    <source>
        <dbReference type="EMBL" id="MUN29897.1"/>
    </source>
</evidence>
<dbReference type="InterPro" id="IPR036188">
    <property type="entry name" value="FAD/NAD-bd_sf"/>
</dbReference>
<name>A0A6A9QKV9_SULME</name>
<evidence type="ECO:0000256" key="9">
    <source>
        <dbReference type="RuleBase" id="RU003691"/>
    </source>
</evidence>
<dbReference type="GO" id="GO:0006103">
    <property type="term" value="P:2-oxoglutarate metabolic process"/>
    <property type="evidence" value="ECO:0007669"/>
    <property type="project" value="TreeGrafter"/>
</dbReference>
<dbReference type="InterPro" id="IPR050151">
    <property type="entry name" value="Class-I_Pyr_Nuc-Dis_Oxidored"/>
</dbReference>
<dbReference type="InterPro" id="IPR012999">
    <property type="entry name" value="Pyr_OxRdtase_I_AS"/>
</dbReference>
<dbReference type="PIRSF" id="PIRSF000350">
    <property type="entry name" value="Mercury_reductase_MerA"/>
    <property type="match status" value="1"/>
</dbReference>
<keyword evidence="6" id="KW-0520">NAD</keyword>
<evidence type="ECO:0000256" key="3">
    <source>
        <dbReference type="ARBA" id="ARBA00022630"/>
    </source>
</evidence>
<evidence type="ECO:0000256" key="5">
    <source>
        <dbReference type="ARBA" id="ARBA00023002"/>
    </source>
</evidence>
<keyword evidence="5 9" id="KW-0560">Oxidoreductase</keyword>
<dbReference type="Proteomes" id="UP000470772">
    <property type="component" value="Unassembled WGS sequence"/>
</dbReference>
<gene>
    <name evidence="12" type="ORF">GC250_10745</name>
</gene>
<proteinExistence type="inferred from homology"/>
<comment type="cofactor">
    <cofactor evidence="1">
        <name>FAD</name>
        <dbReference type="ChEBI" id="CHEBI:57692"/>
    </cofactor>
</comment>
<dbReference type="InterPro" id="IPR004099">
    <property type="entry name" value="Pyr_nucl-diS_OxRdtase_dimer"/>
</dbReference>
<dbReference type="Gene3D" id="3.30.390.30">
    <property type="match status" value="1"/>
</dbReference>
<protein>
    <submittedName>
        <fullName evidence="12">FAD-binding protein</fullName>
    </submittedName>
</protein>
<keyword evidence="8 9" id="KW-0676">Redox-active center</keyword>
<sequence>MYDVLVIGAGSAGYVAASVLARQKLNVAVVEKGKFGGTCVNSGCVPSIFLFDSSFMLSRWQEIGDYKGLDVKVDFSNSTFSKRDDVVSYLSSAGRSLIENAGGHVYKGSGRIIDKGVAETDEGEKICFKKLIVASGSVPKTPPGVMSEDEAVNLEYVPKDMIVVGGGYAGVEIAQIFSRLGSSVTLITRSRIMKGFSEKAREYLLQSLEFDGVQVKEFHEVKRMSEREVYTENGTFKGEVVVSATGRTPLIPDGLKSYSINVKENGIIVRPTMMTDDPSVFAIGDVVDKPNKTAHSAMHEAIVASYNLIGRKLEVKYNCIPQVVYTDPQIGVVGSASHAVKFAEFPFNAVTRATIAGMRDGEVRIGFNEKGETVFGEVIGKNAEELINIITLAVRHKITAFELATTVFVHPSLSEGISNAAKTMFDLDIDRFK</sequence>
<dbReference type="PRINTS" id="PR00411">
    <property type="entry name" value="PNDRDTASEI"/>
</dbReference>
<dbReference type="Gene3D" id="3.50.50.60">
    <property type="entry name" value="FAD/NAD(P)-binding domain"/>
    <property type="match status" value="2"/>
</dbReference>
<dbReference type="InterPro" id="IPR016156">
    <property type="entry name" value="FAD/NAD-linked_Rdtase_dimer_sf"/>
</dbReference>
<dbReference type="EMBL" id="WGGD01000005">
    <property type="protein sequence ID" value="MUN29897.1"/>
    <property type="molecule type" value="Genomic_DNA"/>
</dbReference>
<dbReference type="Pfam" id="PF07992">
    <property type="entry name" value="Pyr_redox_2"/>
    <property type="match status" value="1"/>
</dbReference>
<dbReference type="PANTHER" id="PTHR22912">
    <property type="entry name" value="DISULFIDE OXIDOREDUCTASE"/>
    <property type="match status" value="1"/>
</dbReference>
<comment type="caution">
    <text evidence="12">The sequence shown here is derived from an EMBL/GenBank/DDBJ whole genome shotgun (WGS) entry which is preliminary data.</text>
</comment>
<feature type="domain" description="Pyridine nucleotide-disulphide oxidoreductase dimerisation" evidence="10">
    <location>
        <begin position="320"/>
        <end position="420"/>
    </location>
</feature>
<evidence type="ECO:0000313" key="13">
    <source>
        <dbReference type="Proteomes" id="UP000470772"/>
    </source>
</evidence>
<evidence type="ECO:0000256" key="6">
    <source>
        <dbReference type="ARBA" id="ARBA00023027"/>
    </source>
</evidence>
<evidence type="ECO:0000256" key="7">
    <source>
        <dbReference type="ARBA" id="ARBA00023157"/>
    </source>
</evidence>
<organism evidence="12 13">
    <name type="scientific">Sulfuracidifex metallicus DSM 6482 = JCM 9184</name>
    <dbReference type="NCBI Taxonomy" id="523847"/>
    <lineage>
        <taxon>Archaea</taxon>
        <taxon>Thermoproteota</taxon>
        <taxon>Thermoprotei</taxon>
        <taxon>Sulfolobales</taxon>
        <taxon>Sulfolobaceae</taxon>
        <taxon>Sulfuracidifex</taxon>
    </lineage>
</organism>
<evidence type="ECO:0000256" key="1">
    <source>
        <dbReference type="ARBA" id="ARBA00001974"/>
    </source>
</evidence>
<dbReference type="PROSITE" id="PS00076">
    <property type="entry name" value="PYRIDINE_REDOX_1"/>
    <property type="match status" value="1"/>
</dbReference>
<evidence type="ECO:0000259" key="11">
    <source>
        <dbReference type="Pfam" id="PF07992"/>
    </source>
</evidence>
<evidence type="ECO:0000256" key="4">
    <source>
        <dbReference type="ARBA" id="ARBA00022827"/>
    </source>
</evidence>
<dbReference type="OrthoDB" id="27922at2157"/>
<dbReference type="SUPFAM" id="SSF51905">
    <property type="entry name" value="FAD/NAD(P)-binding domain"/>
    <property type="match status" value="1"/>
</dbReference>
<keyword evidence="4 9" id="KW-0274">FAD</keyword>
<reference evidence="12 13" key="1">
    <citation type="submission" date="2019-10" db="EMBL/GenBank/DDBJ databases">
        <title>Sequencing and Assembly of Multiple Reported Metal-Biooxidizing Members of the Extremely Thermoacidophilic Archaeal Family Sulfolobaceae.</title>
        <authorList>
            <person name="Counts J.A."/>
            <person name="Kelly R.M."/>
        </authorList>
    </citation>
    <scope>NUCLEOTIDE SEQUENCE [LARGE SCALE GENOMIC DNA]</scope>
    <source>
        <strain evidence="12 13">DSM 6482</strain>
    </source>
</reference>
<dbReference type="InterPro" id="IPR023753">
    <property type="entry name" value="FAD/NAD-binding_dom"/>
</dbReference>
<evidence type="ECO:0000256" key="2">
    <source>
        <dbReference type="ARBA" id="ARBA00007532"/>
    </source>
</evidence>
<dbReference type="RefSeq" id="WP_054838476.1">
    <property type="nucleotide sequence ID" value="NZ_BBBY01000009.1"/>
</dbReference>
<keyword evidence="13" id="KW-1185">Reference proteome</keyword>
<comment type="similarity">
    <text evidence="2 9">Belongs to the class-I pyridine nucleotide-disulfide oxidoreductase family.</text>
</comment>
<evidence type="ECO:0000256" key="8">
    <source>
        <dbReference type="ARBA" id="ARBA00023284"/>
    </source>
</evidence>
<dbReference type="AlphaFoldDB" id="A0A6A9QKV9"/>
<keyword evidence="7" id="KW-1015">Disulfide bond</keyword>
<accession>A0A6A9QKV9</accession>